<gene>
    <name evidence="1" type="ORF">BN873_890039</name>
</gene>
<keyword evidence="2" id="KW-1185">Reference proteome</keyword>
<name>W6ME77_9GAMM</name>
<evidence type="ECO:0000313" key="2">
    <source>
        <dbReference type="Proteomes" id="UP000035760"/>
    </source>
</evidence>
<dbReference type="RefSeq" id="WP_048675924.1">
    <property type="nucleotide sequence ID" value="NZ_CBTJ020000101.1"/>
</dbReference>
<dbReference type="AlphaFoldDB" id="W6ME77"/>
<accession>W6ME77</accession>
<comment type="caution">
    <text evidence="1">The sequence shown here is derived from an EMBL/GenBank/DDBJ whole genome shotgun (WGS) entry which is preliminary data.</text>
</comment>
<reference evidence="1" key="2">
    <citation type="submission" date="2014-03" db="EMBL/GenBank/DDBJ databases">
        <title>Candidatus Competibacter-lineage genomes retrieved from metagenomes reveal functional metabolic diversity.</title>
        <authorList>
            <person name="McIlroy S.J."/>
            <person name="Albertsen M."/>
            <person name="Andresen E.K."/>
            <person name="Saunders A.M."/>
            <person name="Kristiansen R."/>
            <person name="Stokholm-Bjerregaard M."/>
            <person name="Nielsen K.L."/>
            <person name="Nielsen P.H."/>
        </authorList>
    </citation>
    <scope>NUCLEOTIDE SEQUENCE</scope>
    <source>
        <strain evidence="1">Run_A_D11</strain>
    </source>
</reference>
<dbReference type="EMBL" id="CBTJ020000101">
    <property type="protein sequence ID" value="CDI04133.1"/>
    <property type="molecule type" value="Genomic_DNA"/>
</dbReference>
<organism evidence="1 2">
    <name type="scientific">Candidatus Competibacter denitrificans Run_A_D11</name>
    <dbReference type="NCBI Taxonomy" id="1400863"/>
    <lineage>
        <taxon>Bacteria</taxon>
        <taxon>Pseudomonadati</taxon>
        <taxon>Pseudomonadota</taxon>
        <taxon>Gammaproteobacteria</taxon>
        <taxon>Candidatus Competibacteraceae</taxon>
        <taxon>Candidatus Competibacter</taxon>
    </lineage>
</organism>
<reference evidence="1" key="1">
    <citation type="submission" date="2013-07" db="EMBL/GenBank/DDBJ databases">
        <authorList>
            <person name="McIlroy S."/>
        </authorList>
    </citation>
    <scope>NUCLEOTIDE SEQUENCE [LARGE SCALE GENOMIC DNA]</scope>
    <source>
        <strain evidence="1">Run_A_D11</strain>
    </source>
</reference>
<protein>
    <submittedName>
        <fullName evidence="1">Uncharacterized protein</fullName>
    </submittedName>
</protein>
<proteinExistence type="predicted"/>
<sequence length="147" mass="16692">MYSISKLVKEIAGYTDSLVKQGISLQPDFVTQKILSDHPNIIGDDSDFYTCVAKETIRDQVVKRIRKFKVKPEDQIIPDSQIVMPGFERVQIAYVIEVNREQIAVPLIKMTASQRRAKVAELRAMGSGCYQHADELERYDELYPAAA</sequence>
<dbReference type="STRING" id="1400863.BN873_890039"/>
<evidence type="ECO:0000313" key="1">
    <source>
        <dbReference type="EMBL" id="CDI04133.1"/>
    </source>
</evidence>
<dbReference type="Proteomes" id="UP000035760">
    <property type="component" value="Unassembled WGS sequence"/>
</dbReference>